<evidence type="ECO:0000256" key="7">
    <source>
        <dbReference type="ARBA" id="ARBA00022968"/>
    </source>
</evidence>
<gene>
    <name evidence="14" type="primary">Fut7-003</name>
</gene>
<dbReference type="Pfam" id="PF17039">
    <property type="entry name" value="Glyco_tran_10_N"/>
    <property type="match status" value="1"/>
</dbReference>
<evidence type="ECO:0000256" key="1">
    <source>
        <dbReference type="ARBA" id="ARBA00004167"/>
    </source>
</evidence>
<comment type="pathway">
    <text evidence="2">Protein modification; protein glycosylation.</text>
</comment>
<keyword evidence="9 11" id="KW-0472">Membrane</keyword>
<dbReference type="AlphaFoldDB" id="A0A6F9DD67"/>
<organism evidence="14">
    <name type="scientific">Phallusia mammillata</name>
    <dbReference type="NCBI Taxonomy" id="59560"/>
    <lineage>
        <taxon>Eukaryota</taxon>
        <taxon>Metazoa</taxon>
        <taxon>Chordata</taxon>
        <taxon>Tunicata</taxon>
        <taxon>Ascidiacea</taxon>
        <taxon>Phlebobranchia</taxon>
        <taxon>Ascidiidae</taxon>
        <taxon>Phallusia</taxon>
    </lineage>
</organism>
<feature type="transmembrane region" description="Helical" evidence="11">
    <location>
        <begin position="407"/>
        <end position="428"/>
    </location>
</feature>
<evidence type="ECO:0000259" key="12">
    <source>
        <dbReference type="Pfam" id="PF00852"/>
    </source>
</evidence>
<feature type="domain" description="Fucosyltransferase C-terminal" evidence="12">
    <location>
        <begin position="198"/>
        <end position="378"/>
    </location>
</feature>
<keyword evidence="5 11" id="KW-0808">Transferase</keyword>
<evidence type="ECO:0000259" key="13">
    <source>
        <dbReference type="Pfam" id="PF17039"/>
    </source>
</evidence>
<protein>
    <recommendedName>
        <fullName evidence="11">Fucosyltransferase</fullName>
        <ecNumber evidence="11">2.4.1.-</ecNumber>
    </recommendedName>
</protein>
<name>A0A6F9DD67_9ASCI</name>
<dbReference type="Pfam" id="PF00852">
    <property type="entry name" value="Glyco_transf_10"/>
    <property type="match status" value="1"/>
</dbReference>
<dbReference type="FunFam" id="3.40.50.11660:FF:000004">
    <property type="entry name" value="Glycoprotein 3-alpha-L-fucosyltransferase A"/>
    <property type="match status" value="1"/>
</dbReference>
<keyword evidence="6 11" id="KW-0812">Transmembrane</keyword>
<evidence type="ECO:0000256" key="3">
    <source>
        <dbReference type="ARBA" id="ARBA00008919"/>
    </source>
</evidence>
<feature type="domain" description="Fucosyltransferase N-terminal" evidence="13">
    <location>
        <begin position="71"/>
        <end position="177"/>
    </location>
</feature>
<keyword evidence="8 11" id="KW-1133">Transmembrane helix</keyword>
<dbReference type="EMBL" id="LR785309">
    <property type="protein sequence ID" value="CAB3247583.1"/>
    <property type="molecule type" value="mRNA"/>
</dbReference>
<dbReference type="InterPro" id="IPR031481">
    <property type="entry name" value="Glyco_tran_10_N"/>
</dbReference>
<evidence type="ECO:0000256" key="10">
    <source>
        <dbReference type="ARBA" id="ARBA00023180"/>
    </source>
</evidence>
<dbReference type="PANTHER" id="PTHR11929">
    <property type="entry name" value="ALPHA- 1,3 -FUCOSYLTRANSFERASE"/>
    <property type="match status" value="1"/>
</dbReference>
<comment type="similarity">
    <text evidence="3 11">Belongs to the glycosyltransferase 10 family.</text>
</comment>
<evidence type="ECO:0000256" key="9">
    <source>
        <dbReference type="ARBA" id="ARBA00023136"/>
    </source>
</evidence>
<dbReference type="UniPathway" id="UPA00378"/>
<feature type="transmembrane region" description="Helical" evidence="11">
    <location>
        <begin position="7"/>
        <end position="25"/>
    </location>
</feature>
<dbReference type="Gene3D" id="3.40.50.11660">
    <property type="entry name" value="Glycosyl transferase family 10, C-terminal domain"/>
    <property type="match status" value="1"/>
</dbReference>
<reference evidence="14" key="1">
    <citation type="submission" date="2020-04" db="EMBL/GenBank/DDBJ databases">
        <authorList>
            <person name="Neveu A P."/>
        </authorList>
    </citation>
    <scope>NUCLEOTIDE SEQUENCE</scope>
    <source>
        <tissue evidence="14">Whole embryo</tissue>
    </source>
</reference>
<evidence type="ECO:0000256" key="8">
    <source>
        <dbReference type="ARBA" id="ARBA00022989"/>
    </source>
</evidence>
<evidence type="ECO:0000256" key="2">
    <source>
        <dbReference type="ARBA" id="ARBA00004922"/>
    </source>
</evidence>
<dbReference type="InterPro" id="IPR055270">
    <property type="entry name" value="Glyco_tran_10_C"/>
</dbReference>
<evidence type="ECO:0000256" key="6">
    <source>
        <dbReference type="ARBA" id="ARBA00022692"/>
    </source>
</evidence>
<proteinExistence type="evidence at transcript level"/>
<keyword evidence="4 11" id="KW-0328">Glycosyltransferase</keyword>
<comment type="subcellular location">
    <subcellularLocation>
        <location evidence="11">Golgi apparatus</location>
        <location evidence="11">Golgi stack membrane</location>
        <topology evidence="11">Single-pass type II membrane protein</topology>
    </subcellularLocation>
    <subcellularLocation>
        <location evidence="1">Membrane</location>
        <topology evidence="1">Single-pass membrane protein</topology>
    </subcellularLocation>
</comment>
<accession>A0A6F9DD67</accession>
<keyword evidence="11" id="KW-0333">Golgi apparatus</keyword>
<dbReference type="GO" id="GO:0046920">
    <property type="term" value="F:alpha-(1-&gt;3)-fucosyltransferase activity"/>
    <property type="evidence" value="ECO:0007669"/>
    <property type="project" value="TreeGrafter"/>
</dbReference>
<evidence type="ECO:0000256" key="5">
    <source>
        <dbReference type="ARBA" id="ARBA00022679"/>
    </source>
</evidence>
<sequence>MYNKSRSTFFVFLVLIVYLFILIVFDNLIFEWSLDIDNWLRTSHSLRKLPRARKLFHLDKENLPTNEDGNQKPVILVWRPFFGEVETDSQKCPGCILTYDQSSADVAEAIVFHCVETTDFVGRLPLKSRHPKQRWVWHCMEPPWNVRYMYEKTLTPVTSLFNWTMTYRSDSDILSSYAVNISTLSRKEVTKLIEEKKASSLVAWVVSNCGVTERREIANELHQFIPIDEYGKCAKRRIASVTDVVSRYKFYLSFENSACKDYISEKFWINALASGTVPVVMGLSRSDYEQVAPPHSFIHVDDFKSTKELAEYLVELDKNDEMYSKYFDWRLNNNKTGKTLLPSNLIASKKYVGMCGLCKKLLETPDDEVQYIRRLDRWWFGKKYSVDNPHFSVCKATSGASGFSHHWLITLAYSAGFVVFTFIVWCMLHRPCGKGKVFARFNFCSSFS</sequence>
<dbReference type="InterPro" id="IPR038577">
    <property type="entry name" value="GT10-like_C_sf"/>
</dbReference>
<keyword evidence="7" id="KW-0735">Signal-anchor</keyword>
<keyword evidence="10" id="KW-0325">Glycoprotein</keyword>
<evidence type="ECO:0000256" key="4">
    <source>
        <dbReference type="ARBA" id="ARBA00022676"/>
    </source>
</evidence>
<evidence type="ECO:0000256" key="11">
    <source>
        <dbReference type="RuleBase" id="RU003832"/>
    </source>
</evidence>
<dbReference type="GO" id="GO:0032580">
    <property type="term" value="C:Golgi cisterna membrane"/>
    <property type="evidence" value="ECO:0007669"/>
    <property type="project" value="UniProtKB-SubCell"/>
</dbReference>
<dbReference type="SUPFAM" id="SSF53756">
    <property type="entry name" value="UDP-Glycosyltransferase/glycogen phosphorylase"/>
    <property type="match status" value="1"/>
</dbReference>
<dbReference type="InterPro" id="IPR001503">
    <property type="entry name" value="Glyco_trans_10"/>
</dbReference>
<evidence type="ECO:0000313" key="14">
    <source>
        <dbReference type="EMBL" id="CAB3247583.1"/>
    </source>
</evidence>
<dbReference type="EC" id="2.4.1.-" evidence="11"/>
<comment type="caution">
    <text evidence="11">Lacks conserved residue(s) required for the propagation of feature annotation.</text>
</comment>
<dbReference type="PANTHER" id="PTHR11929:SF145">
    <property type="entry name" value="ALPHA-(1,3)-FUCOSYLTRANSFERASE FUT-1"/>
    <property type="match status" value="1"/>
</dbReference>